<name>A0A165FM77_9APHY</name>
<dbReference type="AlphaFoldDB" id="A0A165FM77"/>
<proteinExistence type="predicted"/>
<gene>
    <name evidence="2" type="ORF">LAESUDRAFT_756825</name>
</gene>
<dbReference type="InParanoid" id="A0A165FM77"/>
<dbReference type="Proteomes" id="UP000076871">
    <property type="component" value="Unassembled WGS sequence"/>
</dbReference>
<feature type="region of interest" description="Disordered" evidence="1">
    <location>
        <begin position="20"/>
        <end position="42"/>
    </location>
</feature>
<dbReference type="EMBL" id="KV427612">
    <property type="protein sequence ID" value="KZT09183.1"/>
    <property type="molecule type" value="Genomic_DNA"/>
</dbReference>
<reference evidence="2 3" key="1">
    <citation type="journal article" date="2016" name="Mol. Biol. Evol.">
        <title>Comparative Genomics of Early-Diverging Mushroom-Forming Fungi Provides Insights into the Origins of Lignocellulose Decay Capabilities.</title>
        <authorList>
            <person name="Nagy L.G."/>
            <person name="Riley R."/>
            <person name="Tritt A."/>
            <person name="Adam C."/>
            <person name="Daum C."/>
            <person name="Floudas D."/>
            <person name="Sun H."/>
            <person name="Yadav J.S."/>
            <person name="Pangilinan J."/>
            <person name="Larsson K.H."/>
            <person name="Matsuura K."/>
            <person name="Barry K."/>
            <person name="Labutti K."/>
            <person name="Kuo R."/>
            <person name="Ohm R.A."/>
            <person name="Bhattacharya S.S."/>
            <person name="Shirouzu T."/>
            <person name="Yoshinaga Y."/>
            <person name="Martin F.M."/>
            <person name="Grigoriev I.V."/>
            <person name="Hibbett D.S."/>
        </authorList>
    </citation>
    <scope>NUCLEOTIDE SEQUENCE [LARGE SCALE GENOMIC DNA]</scope>
    <source>
        <strain evidence="2 3">93-53</strain>
    </source>
</reference>
<accession>A0A165FM77</accession>
<evidence type="ECO:0000256" key="1">
    <source>
        <dbReference type="SAM" id="MobiDB-lite"/>
    </source>
</evidence>
<evidence type="ECO:0000313" key="2">
    <source>
        <dbReference type="EMBL" id="KZT09183.1"/>
    </source>
</evidence>
<sequence>MSTIARLLLWPDRLFSQPTVDDAPHVEDLPPSSNAPSSTLDPIPEVDDILSALRSDGVLDIDPLYPGNPNSLRKAMASPYADQWCAALQEEF</sequence>
<evidence type="ECO:0000313" key="3">
    <source>
        <dbReference type="Proteomes" id="UP000076871"/>
    </source>
</evidence>
<protein>
    <submittedName>
        <fullName evidence="2">Uncharacterized protein</fullName>
    </submittedName>
</protein>
<keyword evidence="3" id="KW-1185">Reference proteome</keyword>
<dbReference type="RefSeq" id="XP_040766923.1">
    <property type="nucleotide sequence ID" value="XM_040912216.1"/>
</dbReference>
<dbReference type="GeneID" id="63829244"/>
<feature type="compositionally biased region" description="Polar residues" evidence="1">
    <location>
        <begin position="31"/>
        <end position="40"/>
    </location>
</feature>
<organism evidence="2 3">
    <name type="scientific">Laetiporus sulphureus 93-53</name>
    <dbReference type="NCBI Taxonomy" id="1314785"/>
    <lineage>
        <taxon>Eukaryota</taxon>
        <taxon>Fungi</taxon>
        <taxon>Dikarya</taxon>
        <taxon>Basidiomycota</taxon>
        <taxon>Agaricomycotina</taxon>
        <taxon>Agaricomycetes</taxon>
        <taxon>Polyporales</taxon>
        <taxon>Laetiporus</taxon>
    </lineage>
</organism>